<evidence type="ECO:0000256" key="1">
    <source>
        <dbReference type="SAM" id="MobiDB-lite"/>
    </source>
</evidence>
<evidence type="ECO:0000313" key="4">
    <source>
        <dbReference type="EMBL" id="CAB4197215.1"/>
    </source>
</evidence>
<name>A0A6J5PJ82_9CAUD</name>
<dbReference type="EMBL" id="LR796848">
    <property type="protein sequence ID" value="CAB4170036.1"/>
    <property type="molecule type" value="Genomic_DNA"/>
</dbReference>
<evidence type="ECO:0000313" key="5">
    <source>
        <dbReference type="EMBL" id="CAB4212353.1"/>
    </source>
</evidence>
<dbReference type="EMBL" id="LR798375">
    <property type="protein sequence ID" value="CAB5227504.1"/>
    <property type="molecule type" value="Genomic_DNA"/>
</dbReference>
<accession>A0A6J5PJ82</accession>
<dbReference type="EMBL" id="LR797390">
    <property type="protein sequence ID" value="CAB4212353.1"/>
    <property type="molecule type" value="Genomic_DNA"/>
</dbReference>
<reference evidence="2" key="1">
    <citation type="submission" date="2020-05" db="EMBL/GenBank/DDBJ databases">
        <authorList>
            <person name="Chiriac C."/>
            <person name="Salcher M."/>
            <person name="Ghai R."/>
            <person name="Kavagutti S V."/>
        </authorList>
    </citation>
    <scope>NUCLEOTIDE SEQUENCE</scope>
</reference>
<dbReference type="EMBL" id="LR797043">
    <property type="protein sequence ID" value="CAB4182692.1"/>
    <property type="molecule type" value="Genomic_DNA"/>
</dbReference>
<protein>
    <submittedName>
        <fullName evidence="2">Uncharacterized protein</fullName>
    </submittedName>
</protein>
<sequence>MKLTLLEMTQSILNVLESDEVNSISDTEESLMVANIVKESYFDLITVRDWPFLGTLTTLTALGDTDNPTKMRIPVGVNKIDWVKYNKKDVTFLEPKDFKDMIDLRNVADDNIDANGYITNRDPLYWTSYDDDYIYFDSYDITDDDTLYESKSSMFGYTIPTWTHVDEFIPLLPDKMFPTLLADAKGTAFLVLKQQGNSKEESKARKGKIRFQNEAWRNENGEKGSYHNINTGRK</sequence>
<proteinExistence type="predicted"/>
<feature type="region of interest" description="Disordered" evidence="1">
    <location>
        <begin position="198"/>
        <end position="234"/>
    </location>
</feature>
<evidence type="ECO:0000313" key="3">
    <source>
        <dbReference type="EMBL" id="CAB4182692.1"/>
    </source>
</evidence>
<organism evidence="2">
    <name type="scientific">uncultured Caudovirales phage</name>
    <dbReference type="NCBI Taxonomy" id="2100421"/>
    <lineage>
        <taxon>Viruses</taxon>
        <taxon>Duplodnaviria</taxon>
        <taxon>Heunggongvirae</taxon>
        <taxon>Uroviricota</taxon>
        <taxon>Caudoviricetes</taxon>
        <taxon>Peduoviridae</taxon>
        <taxon>Maltschvirus</taxon>
        <taxon>Maltschvirus maltsch</taxon>
    </lineage>
</organism>
<gene>
    <name evidence="3" type="ORF">UFOVP1080_17</name>
    <name evidence="4" type="ORF">UFOVP1321_5</name>
    <name evidence="5" type="ORF">UFOVP1432_9</name>
    <name evidence="6" type="ORF">UFOVP1528_46</name>
    <name evidence="2" type="ORF">UFOVP905_30</name>
</gene>
<evidence type="ECO:0000313" key="2">
    <source>
        <dbReference type="EMBL" id="CAB4170036.1"/>
    </source>
</evidence>
<feature type="compositionally biased region" description="Basic and acidic residues" evidence="1">
    <location>
        <begin position="216"/>
        <end position="225"/>
    </location>
</feature>
<dbReference type="EMBL" id="LR797266">
    <property type="protein sequence ID" value="CAB4197215.1"/>
    <property type="molecule type" value="Genomic_DNA"/>
</dbReference>
<evidence type="ECO:0000313" key="6">
    <source>
        <dbReference type="EMBL" id="CAB5227504.1"/>
    </source>
</evidence>